<sequence length="159" mass="17772">MGEGRAPHSELGLSPSPTQMYLSSRVSNIHPNHGTTHSSRGHTILNCLESPGHGREHRDYGRIREGQTCRPFLPSQAPCLHARTLASSLQWTETVYIVVWISSRPPRVAGAWKGLDKNIREGQICRLFRPSQAPCLHARTLASSLQWTETVYIVVRIVT</sequence>
<proteinExistence type="predicted"/>
<protein>
    <submittedName>
        <fullName evidence="1">Uncharacterized protein</fullName>
    </submittedName>
</protein>
<gene>
    <name evidence="1" type="ORF">RRG08_002455</name>
</gene>
<keyword evidence="2" id="KW-1185">Reference proteome</keyword>
<evidence type="ECO:0000313" key="2">
    <source>
        <dbReference type="Proteomes" id="UP001283361"/>
    </source>
</evidence>
<organism evidence="1 2">
    <name type="scientific">Elysia crispata</name>
    <name type="common">lettuce slug</name>
    <dbReference type="NCBI Taxonomy" id="231223"/>
    <lineage>
        <taxon>Eukaryota</taxon>
        <taxon>Metazoa</taxon>
        <taxon>Spiralia</taxon>
        <taxon>Lophotrochozoa</taxon>
        <taxon>Mollusca</taxon>
        <taxon>Gastropoda</taxon>
        <taxon>Heterobranchia</taxon>
        <taxon>Euthyneura</taxon>
        <taxon>Panpulmonata</taxon>
        <taxon>Sacoglossa</taxon>
        <taxon>Placobranchoidea</taxon>
        <taxon>Plakobranchidae</taxon>
        <taxon>Elysia</taxon>
    </lineage>
</organism>
<name>A0AAE1DTU2_9GAST</name>
<accession>A0AAE1DTU2</accession>
<reference evidence="1" key="1">
    <citation type="journal article" date="2023" name="G3 (Bethesda)">
        <title>A reference genome for the long-term kleptoplast-retaining sea slug Elysia crispata morphotype clarki.</title>
        <authorList>
            <person name="Eastman K.E."/>
            <person name="Pendleton A.L."/>
            <person name="Shaikh M.A."/>
            <person name="Suttiyut T."/>
            <person name="Ogas R."/>
            <person name="Tomko P."/>
            <person name="Gavelis G."/>
            <person name="Widhalm J.R."/>
            <person name="Wisecaver J.H."/>
        </authorList>
    </citation>
    <scope>NUCLEOTIDE SEQUENCE</scope>
    <source>
        <strain evidence="1">ECLA1</strain>
    </source>
</reference>
<evidence type="ECO:0000313" key="1">
    <source>
        <dbReference type="EMBL" id="KAK3782821.1"/>
    </source>
</evidence>
<dbReference type="Proteomes" id="UP001283361">
    <property type="component" value="Unassembled WGS sequence"/>
</dbReference>
<dbReference type="EMBL" id="JAWDGP010002483">
    <property type="protein sequence ID" value="KAK3782821.1"/>
    <property type="molecule type" value="Genomic_DNA"/>
</dbReference>
<comment type="caution">
    <text evidence="1">The sequence shown here is derived from an EMBL/GenBank/DDBJ whole genome shotgun (WGS) entry which is preliminary data.</text>
</comment>
<dbReference type="AlphaFoldDB" id="A0AAE1DTU2"/>